<dbReference type="AlphaFoldDB" id="A0ABD1YNL6"/>
<feature type="compositionally biased region" description="Polar residues" evidence="1">
    <location>
        <begin position="40"/>
        <end position="61"/>
    </location>
</feature>
<dbReference type="EMBL" id="JBHFFA010000004">
    <property type="protein sequence ID" value="KAL2632278.1"/>
    <property type="molecule type" value="Genomic_DNA"/>
</dbReference>
<comment type="caution">
    <text evidence="2">The sequence shown here is derived from an EMBL/GenBank/DDBJ whole genome shotgun (WGS) entry which is preliminary data.</text>
</comment>
<organism evidence="2 3">
    <name type="scientific">Riccia fluitans</name>
    <dbReference type="NCBI Taxonomy" id="41844"/>
    <lineage>
        <taxon>Eukaryota</taxon>
        <taxon>Viridiplantae</taxon>
        <taxon>Streptophyta</taxon>
        <taxon>Embryophyta</taxon>
        <taxon>Marchantiophyta</taxon>
        <taxon>Marchantiopsida</taxon>
        <taxon>Marchantiidae</taxon>
        <taxon>Marchantiales</taxon>
        <taxon>Ricciaceae</taxon>
        <taxon>Riccia</taxon>
    </lineage>
</organism>
<feature type="compositionally biased region" description="Basic and acidic residues" evidence="1">
    <location>
        <begin position="184"/>
        <end position="193"/>
    </location>
</feature>
<keyword evidence="3" id="KW-1185">Reference proteome</keyword>
<gene>
    <name evidence="2" type="ORF">R1flu_016964</name>
</gene>
<dbReference type="Proteomes" id="UP001605036">
    <property type="component" value="Unassembled WGS sequence"/>
</dbReference>
<name>A0ABD1YNL6_9MARC</name>
<feature type="region of interest" description="Disordered" evidence="1">
    <location>
        <begin position="184"/>
        <end position="230"/>
    </location>
</feature>
<evidence type="ECO:0000313" key="3">
    <source>
        <dbReference type="Proteomes" id="UP001605036"/>
    </source>
</evidence>
<feature type="region of interest" description="Disordered" evidence="1">
    <location>
        <begin position="122"/>
        <end position="161"/>
    </location>
</feature>
<feature type="region of interest" description="Disordered" evidence="1">
    <location>
        <begin position="34"/>
        <end position="71"/>
    </location>
</feature>
<proteinExistence type="predicted"/>
<accession>A0ABD1YNL6</accession>
<reference evidence="2 3" key="1">
    <citation type="submission" date="2024-09" db="EMBL/GenBank/DDBJ databases">
        <title>Chromosome-scale assembly of Riccia fluitans.</title>
        <authorList>
            <person name="Paukszto L."/>
            <person name="Sawicki J."/>
            <person name="Karawczyk K."/>
            <person name="Piernik-Szablinska J."/>
            <person name="Szczecinska M."/>
            <person name="Mazdziarz M."/>
        </authorList>
    </citation>
    <scope>NUCLEOTIDE SEQUENCE [LARGE SCALE GENOMIC DNA]</scope>
    <source>
        <strain evidence="2">Rf_01</strain>
        <tissue evidence="2">Aerial parts of the thallus</tissue>
    </source>
</reference>
<evidence type="ECO:0000256" key="1">
    <source>
        <dbReference type="SAM" id="MobiDB-lite"/>
    </source>
</evidence>
<evidence type="ECO:0000313" key="2">
    <source>
        <dbReference type="EMBL" id="KAL2632278.1"/>
    </source>
</evidence>
<protein>
    <submittedName>
        <fullName evidence="2">Uncharacterized protein</fullName>
    </submittedName>
</protein>
<feature type="compositionally biased region" description="Polar residues" evidence="1">
    <location>
        <begin position="219"/>
        <end position="230"/>
    </location>
</feature>
<sequence length="230" mass="25375">MARSKKRARRQSTEVFDFDPMAIAMEAAEEVTWATIDPTVPNSQQATTGDISPTTNPTQPADNARGVGPNNIQQEDEDLQLIPPNAIPSSVTLGINFNCDVFKHDFLMRDATWRSERPRKIVRSNPSKKSDVPLPPNAGVEAPTSRKGKEKMAMQPENAFKDEVRKELRELKEAITMIRQEAKAIARSQKETTTRLGQSDAGPSNHMEGIDVHRGQPAASLQTKSASMAE</sequence>